<sequence>MAARVVDLEVDGGTVASPTVDKDHLFPRQETRFSSSLRQSPGVISDIVGPSPFSSDAERIRKAVAENRRGKGRKVAAGKLSESSYGINTDYPTKLDKPAVPPPFAVHWRQIFYIFLDVDGELVPFEAGDSNPIGHSFMLLFRQDSLVDLTNFWLRKNLRDTAVWKKQGLWEMKEPIDWVDDVYIESPVSFGVFKKTNPIPSHIQVPEGDTTEEDLAEVLKLYETKGTLFAVIVPVVRAKGLKPAQTKPKATATATIIEPRPVPTNKEASPEKDIQLNSESTTPKSSIRPPPREASVEIASAIDVIDLSSDKEPTHIPSKEETNIEKLQAMLMEYYGGNPPPEIKPLLQPQEALPIKKRKRMSEGIMTDAGVCNQVLTDTEEIEEIVSKNDNTEEENNSSRTVRRSTRPHKPVNLHYP</sequence>
<dbReference type="GeneID" id="93585368"/>
<feature type="region of interest" description="Disordered" evidence="1">
    <location>
        <begin position="245"/>
        <end position="293"/>
    </location>
</feature>
<dbReference type="AlphaFoldDB" id="A0A437ACQ2"/>
<dbReference type="VEuPathDB" id="FungiDB:DFL_007009"/>
<accession>A0A437ACQ2</accession>
<evidence type="ECO:0000256" key="1">
    <source>
        <dbReference type="SAM" id="MobiDB-lite"/>
    </source>
</evidence>
<keyword evidence="4" id="KW-1185">Reference proteome</keyword>
<feature type="compositionally biased region" description="Basic residues" evidence="1">
    <location>
        <begin position="401"/>
        <end position="417"/>
    </location>
</feature>
<feature type="compositionally biased region" description="Polar residues" evidence="1">
    <location>
        <begin position="275"/>
        <end position="285"/>
    </location>
</feature>
<dbReference type="Proteomes" id="UP000283090">
    <property type="component" value="Unassembled WGS sequence"/>
</dbReference>
<reference evidence="3 4" key="1">
    <citation type="submission" date="2019-01" db="EMBL/GenBank/DDBJ databases">
        <title>Intercellular communication is required for trap formation in the nematode-trapping fungus Duddingtonia flagrans.</title>
        <authorList>
            <person name="Youssar L."/>
            <person name="Wernet V."/>
            <person name="Hensel N."/>
            <person name="Hildebrandt H.-G."/>
            <person name="Fischer R."/>
        </authorList>
    </citation>
    <scope>NUCLEOTIDE SEQUENCE [LARGE SCALE GENOMIC DNA]</scope>
    <source>
        <strain evidence="3 4">CBS H-5679</strain>
    </source>
</reference>
<evidence type="ECO:0000313" key="3">
    <source>
        <dbReference type="EMBL" id="RVD88891.1"/>
    </source>
</evidence>
<protein>
    <submittedName>
        <fullName evidence="3">Uncharacterized protein</fullName>
    </submittedName>
</protein>
<organism evidence="3 4">
    <name type="scientific">Arthrobotrys flagrans</name>
    <name type="common">Nematode-trapping fungus</name>
    <name type="synonym">Trichothecium flagrans</name>
    <dbReference type="NCBI Taxonomy" id="97331"/>
    <lineage>
        <taxon>Eukaryota</taxon>
        <taxon>Fungi</taxon>
        <taxon>Dikarya</taxon>
        <taxon>Ascomycota</taxon>
        <taxon>Pezizomycotina</taxon>
        <taxon>Orbiliomycetes</taxon>
        <taxon>Orbiliales</taxon>
        <taxon>Orbiliaceae</taxon>
        <taxon>Arthrobotrys</taxon>
    </lineage>
</organism>
<evidence type="ECO:0000313" key="2">
    <source>
        <dbReference type="EMBL" id="RVD82587.1"/>
    </source>
</evidence>
<proteinExistence type="predicted"/>
<evidence type="ECO:0000313" key="4">
    <source>
        <dbReference type="Proteomes" id="UP000283090"/>
    </source>
</evidence>
<dbReference type="EMBL" id="SAEB01000003">
    <property type="protein sequence ID" value="RVD88891.1"/>
    <property type="molecule type" value="Genomic_DNA"/>
</dbReference>
<dbReference type="RefSeq" id="XP_067494435.1">
    <property type="nucleotide sequence ID" value="XM_067631938.1"/>
</dbReference>
<comment type="caution">
    <text evidence="3">The sequence shown here is derived from an EMBL/GenBank/DDBJ whole genome shotgun (WGS) entry which is preliminary data.</text>
</comment>
<feature type="compositionally biased region" description="Low complexity" evidence="1">
    <location>
        <begin position="245"/>
        <end position="255"/>
    </location>
</feature>
<dbReference type="EMBL" id="SAEB01000009">
    <property type="protein sequence ID" value="RVD82587.1"/>
    <property type="molecule type" value="Genomic_DNA"/>
</dbReference>
<feature type="region of interest" description="Disordered" evidence="1">
    <location>
        <begin position="385"/>
        <end position="417"/>
    </location>
</feature>
<name>A0A437ACQ2_ARTFL</name>
<gene>
    <name evidence="3" type="ORF">DFL_003057</name>
    <name evidence="2" type="ORF">DFL_007009</name>
</gene>